<dbReference type="InterPro" id="IPR010982">
    <property type="entry name" value="Lambda_DNA-bd_dom_sf"/>
</dbReference>
<proteinExistence type="predicted"/>
<sequence>MLYIDTGKLIKSYRKKRQMTQVTLAKLLDCCHTFISKIENGIIQPSPELCTRIATILDIQELLNLHTSSQGISIQLTSWNYAIANGNLTEAEQIFLEMKQLAPVTTHINDKVVYDLSRFQLFVLQHNLREAASMLPNILGLSEALDQKLDFRCHKLLGLYYIYSYHFANGLNYLDLAMKNHPNQARLDPEINLYFAIAFSQLHELKKSTEHAQTALKLFEADANYRNIILCRMVICNNEVEADDHTLAIKKLNNLLDQSSQQINAHYHATILYLLAKAYTGLHEHNKAISYLKDAIRLESVDSLKVIYTYYMAYIYAKLKREQEALVYIKIGQKLDINQKFQYKLFTLESMILNKFHHEPFENKIKEELLPHFELRADHPEIDNCHKMLAGISYENRSYKKSYDHLKSAVKDFQLAEICEMYKIRDD</sequence>
<dbReference type="PROSITE" id="PS50943">
    <property type="entry name" value="HTH_CROC1"/>
    <property type="match status" value="1"/>
</dbReference>
<name>A0A317KUY0_9BACI</name>
<gene>
    <name evidence="3" type="ORF">DLJ74_16335</name>
</gene>
<dbReference type="EMBL" id="QGTD01000018">
    <property type="protein sequence ID" value="PWU67146.1"/>
    <property type="molecule type" value="Genomic_DNA"/>
</dbReference>
<dbReference type="SMART" id="SM00530">
    <property type="entry name" value="HTH_XRE"/>
    <property type="match status" value="1"/>
</dbReference>
<dbReference type="SUPFAM" id="SSF48452">
    <property type="entry name" value="TPR-like"/>
    <property type="match status" value="2"/>
</dbReference>
<dbReference type="InterPro" id="IPR011990">
    <property type="entry name" value="TPR-like_helical_dom_sf"/>
</dbReference>
<dbReference type="SUPFAM" id="SSF47413">
    <property type="entry name" value="lambda repressor-like DNA-binding domains"/>
    <property type="match status" value="1"/>
</dbReference>
<evidence type="ECO:0000256" key="1">
    <source>
        <dbReference type="PROSITE-ProRule" id="PRU00339"/>
    </source>
</evidence>
<comment type="caution">
    <text evidence="3">The sequence shown here is derived from an EMBL/GenBank/DDBJ whole genome shotgun (WGS) entry which is preliminary data.</text>
</comment>
<dbReference type="PROSITE" id="PS50005">
    <property type="entry name" value="TPR"/>
    <property type="match status" value="1"/>
</dbReference>
<dbReference type="InterPro" id="IPR019734">
    <property type="entry name" value="TPR_rpt"/>
</dbReference>
<protein>
    <recommendedName>
        <fullName evidence="2">HTH cro/C1-type domain-containing protein</fullName>
    </recommendedName>
</protein>
<keyword evidence="1" id="KW-0802">TPR repeat</keyword>
<evidence type="ECO:0000259" key="2">
    <source>
        <dbReference type="PROSITE" id="PS50943"/>
    </source>
</evidence>
<dbReference type="RefSeq" id="WP_109985248.1">
    <property type="nucleotide sequence ID" value="NZ_QGTD01000018.1"/>
</dbReference>
<dbReference type="InterPro" id="IPR001387">
    <property type="entry name" value="Cro/C1-type_HTH"/>
</dbReference>
<dbReference type="CDD" id="cd00093">
    <property type="entry name" value="HTH_XRE"/>
    <property type="match status" value="1"/>
</dbReference>
<dbReference type="SMART" id="SM00028">
    <property type="entry name" value="TPR"/>
    <property type="match status" value="4"/>
</dbReference>
<reference evidence="3 4" key="1">
    <citation type="submission" date="2018-05" db="EMBL/GenBank/DDBJ databases">
        <title>Genomic analysis of Gracilibacillus dipsosauri DD1 reveals novel features of a salt-tolerant amylase.</title>
        <authorList>
            <person name="Deutch C.E."/>
            <person name="Yang S."/>
        </authorList>
    </citation>
    <scope>NUCLEOTIDE SEQUENCE [LARGE SCALE GENOMIC DNA]</scope>
    <source>
        <strain evidence="3 4">DD1</strain>
    </source>
</reference>
<dbReference type="Pfam" id="PF01381">
    <property type="entry name" value="HTH_3"/>
    <property type="match status" value="1"/>
</dbReference>
<evidence type="ECO:0000313" key="4">
    <source>
        <dbReference type="Proteomes" id="UP000245624"/>
    </source>
</evidence>
<keyword evidence="4" id="KW-1185">Reference proteome</keyword>
<feature type="repeat" description="TPR" evidence="1">
    <location>
        <begin position="269"/>
        <end position="302"/>
    </location>
</feature>
<organism evidence="3 4">
    <name type="scientific">Gracilibacillus dipsosauri</name>
    <dbReference type="NCBI Taxonomy" id="178340"/>
    <lineage>
        <taxon>Bacteria</taxon>
        <taxon>Bacillati</taxon>
        <taxon>Bacillota</taxon>
        <taxon>Bacilli</taxon>
        <taxon>Bacillales</taxon>
        <taxon>Bacillaceae</taxon>
        <taxon>Gracilibacillus</taxon>
    </lineage>
</organism>
<dbReference type="AlphaFoldDB" id="A0A317KUY0"/>
<feature type="domain" description="HTH cro/C1-type" evidence="2">
    <location>
        <begin position="10"/>
        <end position="65"/>
    </location>
</feature>
<dbReference type="OrthoDB" id="2958902at2"/>
<dbReference type="Gene3D" id="1.10.260.40">
    <property type="entry name" value="lambda repressor-like DNA-binding domains"/>
    <property type="match status" value="1"/>
</dbReference>
<evidence type="ECO:0000313" key="3">
    <source>
        <dbReference type="EMBL" id="PWU67146.1"/>
    </source>
</evidence>
<dbReference type="Proteomes" id="UP000245624">
    <property type="component" value="Unassembled WGS sequence"/>
</dbReference>
<dbReference type="GO" id="GO:0003677">
    <property type="term" value="F:DNA binding"/>
    <property type="evidence" value="ECO:0007669"/>
    <property type="project" value="InterPro"/>
</dbReference>
<accession>A0A317KUY0</accession>
<dbReference type="Gene3D" id="1.25.40.10">
    <property type="entry name" value="Tetratricopeptide repeat domain"/>
    <property type="match status" value="1"/>
</dbReference>